<dbReference type="SUPFAM" id="SSF55811">
    <property type="entry name" value="Nudix"/>
    <property type="match status" value="1"/>
</dbReference>
<reference evidence="2 3" key="1">
    <citation type="journal article" date="2016" name="Microb. Cell Fact.">
        <title>Dissection of exopolysaccharide biosynthesis in Kozakia baliensis.</title>
        <authorList>
            <person name="Brandt J.U."/>
            <person name="Jakob F."/>
            <person name="Behr J."/>
            <person name="Geissler A.J."/>
            <person name="Vogel R.F."/>
        </authorList>
    </citation>
    <scope>NUCLEOTIDE SEQUENCE [LARGE SCALE GENOMIC DNA]</scope>
    <source>
        <strain evidence="2 3">DSM 14400</strain>
    </source>
</reference>
<dbReference type="SUPFAM" id="SSF46785">
    <property type="entry name" value="Winged helix' DNA-binding domain"/>
    <property type="match status" value="1"/>
</dbReference>
<dbReference type="STRING" id="153496.A0U89_09525"/>
<evidence type="ECO:0000313" key="3">
    <source>
        <dbReference type="Proteomes" id="UP000179145"/>
    </source>
</evidence>
<dbReference type="InterPro" id="IPR011213">
    <property type="entry name" value="NMN_biosyn"/>
</dbReference>
<feature type="domain" description="NrtR DNA-binding winged helix" evidence="1">
    <location>
        <begin position="207"/>
        <end position="267"/>
    </location>
</feature>
<dbReference type="Gene3D" id="3.90.79.10">
    <property type="entry name" value="Nucleoside Triphosphate Pyrophosphohydrolase"/>
    <property type="match status" value="1"/>
</dbReference>
<dbReference type="AlphaFoldDB" id="A0A1D8UUK9"/>
<sequence length="288" mass="33228">MRSELVAVLIAVQDGAPMVLTLKNGHALPSGPLETSHRSLQKGLRLWVERQTGYHLGHVEQLYTFADAPEDNEGRLIRISYMALTRIGDEREGWRGWYEYFPWEDQSGSVGQVLLDKIEARLAHWCEAGPIDRRQRCDLAFGFNRQSWDDELVLQRYELLWEAGLVAEAPHRQGVVLPGMIMARDHRRILATAMARLRAKIRYRPVIFELMPETFTLLQLQRTVEAVAGRPMHKQNFRRLILQQELVEETPDVELQTQGRPARLFRFRREVIGARHLVGSKLPLAKPV</sequence>
<evidence type="ECO:0000259" key="1">
    <source>
        <dbReference type="Pfam" id="PF21906"/>
    </source>
</evidence>
<gene>
    <name evidence="2" type="ORF">A0U89_09525</name>
</gene>
<dbReference type="eggNOG" id="COG4111">
    <property type="taxonomic scope" value="Bacteria"/>
</dbReference>
<protein>
    <recommendedName>
        <fullName evidence="1">NrtR DNA-binding winged helix domain-containing protein</fullName>
    </recommendedName>
</protein>
<dbReference type="InterPro" id="IPR036390">
    <property type="entry name" value="WH_DNA-bd_sf"/>
</dbReference>
<accession>A0A1D8UUK9</accession>
<dbReference type="OrthoDB" id="9786141at2"/>
<keyword evidence="3" id="KW-1185">Reference proteome</keyword>
<dbReference type="InterPro" id="IPR015797">
    <property type="entry name" value="NUDIX_hydrolase-like_dom_sf"/>
</dbReference>
<organism evidence="2 3">
    <name type="scientific">Kozakia baliensis</name>
    <dbReference type="NCBI Taxonomy" id="153496"/>
    <lineage>
        <taxon>Bacteria</taxon>
        <taxon>Pseudomonadati</taxon>
        <taxon>Pseudomonadota</taxon>
        <taxon>Alphaproteobacteria</taxon>
        <taxon>Acetobacterales</taxon>
        <taxon>Acetobacteraceae</taxon>
        <taxon>Kozakia</taxon>
    </lineage>
</organism>
<proteinExistence type="predicted"/>
<dbReference type="KEGG" id="kba:A0U89_09525"/>
<dbReference type="Proteomes" id="UP000179145">
    <property type="component" value="Chromosome"/>
</dbReference>
<dbReference type="PIRSF" id="PIRSF019423">
    <property type="entry name" value="NMN_biosyn"/>
    <property type="match status" value="1"/>
</dbReference>
<name>A0A1D8UUK9_9PROT</name>
<dbReference type="Gene3D" id="1.10.10.10">
    <property type="entry name" value="Winged helix-like DNA-binding domain superfamily/Winged helix DNA-binding domain"/>
    <property type="match status" value="1"/>
</dbReference>
<dbReference type="RefSeq" id="WP_070402964.1">
    <property type="nucleotide sequence ID" value="NZ_BJVW01000001.1"/>
</dbReference>
<dbReference type="Pfam" id="PF21906">
    <property type="entry name" value="WHD_NrtR"/>
    <property type="match status" value="1"/>
</dbReference>
<dbReference type="InterPro" id="IPR054105">
    <property type="entry name" value="WHD_NrtR"/>
</dbReference>
<evidence type="ECO:0000313" key="2">
    <source>
        <dbReference type="EMBL" id="AOX17334.1"/>
    </source>
</evidence>
<dbReference type="InterPro" id="IPR036388">
    <property type="entry name" value="WH-like_DNA-bd_sf"/>
</dbReference>
<dbReference type="EMBL" id="CP014674">
    <property type="protein sequence ID" value="AOX17334.1"/>
    <property type="molecule type" value="Genomic_DNA"/>
</dbReference>